<dbReference type="GO" id="GO:0060294">
    <property type="term" value="P:cilium movement involved in cell motility"/>
    <property type="evidence" value="ECO:0007669"/>
    <property type="project" value="InterPro"/>
</dbReference>
<sequence length="1223" mass="140155">DVQALKNAYELIKSASQGKSALDSSDNFSTDMYVLCAEQAFQLGYLEMSSDCLQMYFKGRFPVNQFLGRAYLCQGQLHTPLSTDNLEEFEKFVLFFMKAIDFATHDRRYYFLVYNASVLYWQLVRPYLKPGFRCCLIPSLSRIVKALTQTEDQDNEWRAELMINLLECFLDASKLKEAKEFSSAAASFIKENVPEKYAQIFSLMVTLTYITAVTYRSNTTFLLVKVNQFSFMMFRYLFTSIPDSTLCSFGYLQRSRHSEHSLLLCAFCEQGKLIEIECLEYEYEIKKIGTKIGTYTKGVIEAQLELIKNLELTLKLAVQLGDPDVIQVVCTTQWNLCLPLLQHNLNRHLRKPLISVADALEEIDSMLILLRCQVHMEIARIEEDEERIEAAVEHLQKAIHLNDSGQYQEHLRLTFNRLCLHTLLYKSPERIEDRAVMMIEQAKRGKQKDNVRSLLVNAGLALAPDSFQIVLDSENEVKVSSGKSRSQISYLCAKAQHHIKSVEKVDEHLKHSRNENDRERIILWADLAKVARKQEVWDVCRAACRFCLLYDDTLFRKVTKPKKAQKKKASTAMMDDDQGDSLPRESLLPAKSFSFERDLLRILAEIRFINAEATINLLRLQGIELNDHAVPPEDRSQYRPGYVSCIPENDPEWKTYSLWIDYLSHYAMENFQRAAEIGEELNEAWIVHNAVVYVLNYNRHLISSGRQREITEYLQTLLGAIKTVGHNGSTMILLMLCNALARGLILRWIPKPKLVEKKKSDAATDRSTKAAAKKHEKANVIQSFSVDPSGLPDIKAALEICEFALNVAAGTVPSEAVPIAAQQQIIATWVKAKQLNHQQIVHKLGTEEENNDGGQNPVARVLVGLEMYSCNGLGLMDFTVPSLPQLVKLALECSWSDSLVELQTLTRLTYFAYVSRNYEIVTTCSKRILQTDENFFHNRDAKKYDTVGQEMLSTTACIQGKSIMENLSGRKHLRIAASKAFVQSARYAGEARNYSLVMFAARHFWNTCLPLLSSPHDREQLKEPTEIILKNIIKAESKNKQKDTLPLHQWITKDFQNIGLSVGCFLPGMFLTSFDLEDLTLRTSLYGLLFHIYADKADWETALKVLEEAIKVLPQTRHRLLIFKHMATVKAGSGYNFMMDMQKFRDESEDYLSHMWRHLVTGSRSIVGQLSCFQNAIVALQENEWQKVDYLMEFAEWLYCNQFPLNDVIKPLDWVVDLLLHMK</sequence>
<dbReference type="AlphaFoldDB" id="A0A7L3UAN2"/>
<dbReference type="InterPro" id="IPR019734">
    <property type="entry name" value="TPR_rpt"/>
</dbReference>
<protein>
    <submittedName>
        <fullName evidence="2">CFA46 protein</fullName>
    </submittedName>
</protein>
<evidence type="ECO:0000256" key="1">
    <source>
        <dbReference type="PROSITE-ProRule" id="PRU00339"/>
    </source>
</evidence>
<evidence type="ECO:0000313" key="3">
    <source>
        <dbReference type="Proteomes" id="UP000535478"/>
    </source>
</evidence>
<accession>A0A7L3UAN2</accession>
<gene>
    <name evidence="2" type="primary">Cfap46_1</name>
    <name evidence="2" type="ORF">URIAAL_R12749</name>
</gene>
<dbReference type="EMBL" id="VZUE01000171">
    <property type="protein sequence ID" value="NXV48881.1"/>
    <property type="molecule type" value="Genomic_DNA"/>
</dbReference>
<feature type="repeat" description="TPR" evidence="1">
    <location>
        <begin position="1083"/>
        <end position="1116"/>
    </location>
</feature>
<dbReference type="Proteomes" id="UP000535478">
    <property type="component" value="Unassembled WGS sequence"/>
</dbReference>
<dbReference type="GO" id="GO:0035082">
    <property type="term" value="P:axoneme assembly"/>
    <property type="evidence" value="ECO:0007669"/>
    <property type="project" value="InterPro"/>
</dbReference>
<dbReference type="InterPro" id="IPR057466">
    <property type="entry name" value="CFAP46_TPR"/>
</dbReference>
<dbReference type="InterPro" id="IPR039586">
    <property type="entry name" value="CFAP46"/>
</dbReference>
<dbReference type="PROSITE" id="PS50005">
    <property type="entry name" value="TPR"/>
    <property type="match status" value="1"/>
</dbReference>
<name>A0A7L3UAN2_URIAL</name>
<proteinExistence type="predicted"/>
<keyword evidence="1" id="KW-0802">TPR repeat</keyword>
<dbReference type="SMART" id="SM00028">
    <property type="entry name" value="TPR"/>
    <property type="match status" value="2"/>
</dbReference>
<keyword evidence="3" id="KW-1185">Reference proteome</keyword>
<evidence type="ECO:0000313" key="2">
    <source>
        <dbReference type="EMBL" id="NXV48881.1"/>
    </source>
</evidence>
<dbReference type="PANTHER" id="PTHR15977:SF15">
    <property type="entry name" value="CILIA- AND FLAGELLA-ASSOCIATED PROTEIN 46"/>
    <property type="match status" value="1"/>
</dbReference>
<comment type="caution">
    <text evidence="2">The sequence shown here is derived from an EMBL/GenBank/DDBJ whole genome shotgun (WGS) entry which is preliminary data.</text>
</comment>
<feature type="non-terminal residue" evidence="2">
    <location>
        <position position="1223"/>
    </location>
</feature>
<reference evidence="2 3" key="1">
    <citation type="submission" date="2019-09" db="EMBL/GenBank/DDBJ databases">
        <title>Bird 10,000 Genomes (B10K) Project - Family phase.</title>
        <authorList>
            <person name="Zhang G."/>
        </authorList>
    </citation>
    <scope>NUCLEOTIDE SEQUENCE [LARGE SCALE GENOMIC DNA]</scope>
    <source>
        <strain evidence="2">OUT-0019</strain>
        <tissue evidence="2">Blood</tissue>
    </source>
</reference>
<dbReference type="PANTHER" id="PTHR15977">
    <property type="entry name" value="CILIA- AND FLAGELLA-ASSOCIATED PROTEIN 46"/>
    <property type="match status" value="1"/>
</dbReference>
<feature type="non-terminal residue" evidence="2">
    <location>
        <position position="1"/>
    </location>
</feature>
<dbReference type="Pfam" id="PF25439">
    <property type="entry name" value="TPR_CFAP46_N"/>
    <property type="match status" value="1"/>
</dbReference>
<organism evidence="2 3">
    <name type="scientific">Uria aalge</name>
    <name type="common">Common mure</name>
    <name type="synonym">Colymbus aalge</name>
    <dbReference type="NCBI Taxonomy" id="13746"/>
    <lineage>
        <taxon>Eukaryota</taxon>
        <taxon>Metazoa</taxon>
        <taxon>Chordata</taxon>
        <taxon>Craniata</taxon>
        <taxon>Vertebrata</taxon>
        <taxon>Euteleostomi</taxon>
        <taxon>Archelosauria</taxon>
        <taxon>Archosauria</taxon>
        <taxon>Dinosauria</taxon>
        <taxon>Saurischia</taxon>
        <taxon>Theropoda</taxon>
        <taxon>Coelurosauria</taxon>
        <taxon>Aves</taxon>
        <taxon>Neognathae</taxon>
        <taxon>Neoaves</taxon>
        <taxon>Charadriiformes</taxon>
        <taxon>Alcidae</taxon>
        <taxon>Uria</taxon>
    </lineage>
</organism>